<keyword evidence="2" id="KW-1185">Reference proteome</keyword>
<accession>A0ABR9MZU9</accession>
<dbReference type="Proteomes" id="UP000625527">
    <property type="component" value="Unassembled WGS sequence"/>
</dbReference>
<dbReference type="SUPFAM" id="SSF64076">
    <property type="entry name" value="MTH938-like"/>
    <property type="match status" value="1"/>
</dbReference>
<gene>
    <name evidence="1" type="ORF">IHE71_12995</name>
</gene>
<dbReference type="PANTHER" id="PTHR15811">
    <property type="entry name" value="MTH938 DOMAIN-CONTAINING PROTEIN"/>
    <property type="match status" value="1"/>
</dbReference>
<dbReference type="RefSeq" id="WP_192863191.1">
    <property type="nucleotide sequence ID" value="NZ_JADAQT010000088.1"/>
</dbReference>
<protein>
    <submittedName>
        <fullName evidence="1">Uncharacterized protein</fullName>
    </submittedName>
</protein>
<dbReference type="Gene3D" id="3.40.1230.10">
    <property type="entry name" value="MTH938-like"/>
    <property type="match status" value="1"/>
</dbReference>
<dbReference type="PANTHER" id="PTHR15811:SF5">
    <property type="entry name" value="MTH938 DOMAIN-CONTAINING PROTEIN"/>
    <property type="match status" value="1"/>
</dbReference>
<evidence type="ECO:0000313" key="1">
    <source>
        <dbReference type="EMBL" id="MBE1876625.1"/>
    </source>
</evidence>
<comment type="caution">
    <text evidence="1">The sequence shown here is derived from an EMBL/GenBank/DDBJ whole genome shotgun (WGS) entry which is preliminary data.</text>
</comment>
<organism evidence="1 2">
    <name type="scientific">Myceligenerans pegani</name>
    <dbReference type="NCBI Taxonomy" id="2776917"/>
    <lineage>
        <taxon>Bacteria</taxon>
        <taxon>Bacillati</taxon>
        <taxon>Actinomycetota</taxon>
        <taxon>Actinomycetes</taxon>
        <taxon>Micrococcales</taxon>
        <taxon>Promicromonosporaceae</taxon>
        <taxon>Myceligenerans</taxon>
    </lineage>
</organism>
<sequence length="153" mass="16455">MGTWDLDLVRKLAALSAYAEVPEDMLMHDPKGGKEAVRLRLAEQIAGIAEATADAEVHWDDVSITRTRHNPGIQPPDVDQAVAATRVEATAAGIEVLVLSRGMESRLGVPKDTIRYAESLGMEVHVAVTEDAVALYNELTVTRAVAALIHSTC</sequence>
<dbReference type="InterPro" id="IPR007523">
    <property type="entry name" value="NDUFAF3/AAMDC"/>
</dbReference>
<evidence type="ECO:0000313" key="2">
    <source>
        <dbReference type="Proteomes" id="UP000625527"/>
    </source>
</evidence>
<name>A0ABR9MZU9_9MICO</name>
<dbReference type="InterPro" id="IPR036748">
    <property type="entry name" value="MTH938-like_sf"/>
</dbReference>
<proteinExistence type="predicted"/>
<reference evidence="1 2" key="1">
    <citation type="submission" date="2020-10" db="EMBL/GenBank/DDBJ databases">
        <title>Myceligenerans pegani sp. nov., an endophytic actinomycete isolated from Peganum harmala L. in Xinjiang, China.</title>
        <authorList>
            <person name="Xin L."/>
        </authorList>
    </citation>
    <scope>NUCLEOTIDE SEQUENCE [LARGE SCALE GENOMIC DNA]</scope>
    <source>
        <strain evidence="1 2">TRM65318</strain>
    </source>
</reference>
<dbReference type="Pfam" id="PF04430">
    <property type="entry name" value="DUF498"/>
    <property type="match status" value="1"/>
</dbReference>
<dbReference type="EMBL" id="JADAQT010000088">
    <property type="protein sequence ID" value="MBE1876625.1"/>
    <property type="molecule type" value="Genomic_DNA"/>
</dbReference>